<keyword evidence="6" id="KW-0406">Ion transport</keyword>
<sequence length="120" mass="13059">MKGFKDFVMRGNLVELAVAFVIGAAFATVVKAFTDVFVALIGKLGDQPNFDTYRPGGVPVGAFLTALIAFLIMAFVVYFFVVKPYELAKARFAAAPEVDAAPDESVILLREIRDSLNRPI</sequence>
<dbReference type="SUPFAM" id="SSF81330">
    <property type="entry name" value="Gated mechanosensitive channel"/>
    <property type="match status" value="1"/>
</dbReference>
<keyword evidence="5 9" id="KW-1133">Transmembrane helix</keyword>
<proteinExistence type="predicted"/>
<dbReference type="InterPro" id="IPR036019">
    <property type="entry name" value="MscL_channel"/>
</dbReference>
<keyword evidence="2" id="KW-0813">Transport</keyword>
<evidence type="ECO:0000256" key="7">
    <source>
        <dbReference type="ARBA" id="ARBA00023136"/>
    </source>
</evidence>
<keyword evidence="4 9" id="KW-0812">Transmembrane</keyword>
<organism evidence="10 11">
    <name type="scientific">Pedococcus aerophilus</name>
    <dbReference type="NCBI Taxonomy" id="436356"/>
    <lineage>
        <taxon>Bacteria</taxon>
        <taxon>Bacillati</taxon>
        <taxon>Actinomycetota</taxon>
        <taxon>Actinomycetes</taxon>
        <taxon>Micrococcales</taxon>
        <taxon>Intrasporangiaceae</taxon>
        <taxon>Pedococcus</taxon>
    </lineage>
</organism>
<reference evidence="10 11" key="1">
    <citation type="journal article" date="2019" name="Int. J. Syst. Evol. Microbiol.">
        <title>The Global Catalogue of Microorganisms (GCM) 10K type strain sequencing project: providing services to taxonomists for standard genome sequencing and annotation.</title>
        <authorList>
            <consortium name="The Broad Institute Genomics Platform"/>
            <consortium name="The Broad Institute Genome Sequencing Center for Infectious Disease"/>
            <person name="Wu L."/>
            <person name="Ma J."/>
        </authorList>
    </citation>
    <scope>NUCLEOTIDE SEQUENCE [LARGE SCALE GENOMIC DNA]</scope>
    <source>
        <strain evidence="10 11">JCM 16378</strain>
    </source>
</reference>
<feature type="transmembrane region" description="Helical" evidence="9">
    <location>
        <begin position="56"/>
        <end position="81"/>
    </location>
</feature>
<evidence type="ECO:0000313" key="10">
    <source>
        <dbReference type="EMBL" id="GAA2737298.1"/>
    </source>
</evidence>
<gene>
    <name evidence="10" type="primary">mscL</name>
    <name evidence="10" type="ORF">GCM10009867_23960</name>
</gene>
<keyword evidence="11" id="KW-1185">Reference proteome</keyword>
<evidence type="ECO:0000256" key="3">
    <source>
        <dbReference type="ARBA" id="ARBA00022475"/>
    </source>
</evidence>
<dbReference type="PANTHER" id="PTHR30266:SF2">
    <property type="entry name" value="LARGE-CONDUCTANCE MECHANOSENSITIVE CHANNEL"/>
    <property type="match status" value="1"/>
</dbReference>
<keyword evidence="3" id="KW-1003">Cell membrane</keyword>
<evidence type="ECO:0000313" key="11">
    <source>
        <dbReference type="Proteomes" id="UP001501326"/>
    </source>
</evidence>
<dbReference type="PRINTS" id="PR01264">
    <property type="entry name" value="MECHCHANNEL"/>
</dbReference>
<dbReference type="Proteomes" id="UP001501326">
    <property type="component" value="Unassembled WGS sequence"/>
</dbReference>
<evidence type="ECO:0000256" key="4">
    <source>
        <dbReference type="ARBA" id="ARBA00022692"/>
    </source>
</evidence>
<evidence type="ECO:0000256" key="9">
    <source>
        <dbReference type="SAM" id="Phobius"/>
    </source>
</evidence>
<comment type="subcellular location">
    <subcellularLocation>
        <location evidence="1">Membrane</location>
        <topology evidence="1">Multi-pass membrane protein</topology>
    </subcellularLocation>
</comment>
<evidence type="ECO:0000256" key="1">
    <source>
        <dbReference type="ARBA" id="ARBA00004141"/>
    </source>
</evidence>
<dbReference type="NCBIfam" id="TIGR00220">
    <property type="entry name" value="mscL"/>
    <property type="match status" value="1"/>
</dbReference>
<dbReference type="EMBL" id="BAAARN010000002">
    <property type="protein sequence ID" value="GAA2737298.1"/>
    <property type="molecule type" value="Genomic_DNA"/>
</dbReference>
<dbReference type="InterPro" id="IPR001185">
    <property type="entry name" value="MS_channel"/>
</dbReference>
<evidence type="ECO:0000256" key="6">
    <source>
        <dbReference type="ARBA" id="ARBA00023065"/>
    </source>
</evidence>
<name>A0ABN3UQN0_9MICO</name>
<dbReference type="PANTHER" id="PTHR30266">
    <property type="entry name" value="MECHANOSENSITIVE CHANNEL MSCL"/>
    <property type="match status" value="1"/>
</dbReference>
<evidence type="ECO:0000256" key="8">
    <source>
        <dbReference type="ARBA" id="ARBA00023303"/>
    </source>
</evidence>
<dbReference type="RefSeq" id="WP_344193658.1">
    <property type="nucleotide sequence ID" value="NZ_BAAARN010000002.1"/>
</dbReference>
<dbReference type="Pfam" id="PF01741">
    <property type="entry name" value="MscL"/>
    <property type="match status" value="1"/>
</dbReference>
<keyword evidence="7 9" id="KW-0472">Membrane</keyword>
<accession>A0ABN3UQN0</accession>
<evidence type="ECO:0000256" key="2">
    <source>
        <dbReference type="ARBA" id="ARBA00022448"/>
    </source>
</evidence>
<protein>
    <submittedName>
        <fullName evidence="10">Large conductance mechanosensitive channel protein MscL</fullName>
    </submittedName>
</protein>
<dbReference type="InterPro" id="IPR037673">
    <property type="entry name" value="MSC/AndL"/>
</dbReference>
<keyword evidence="8" id="KW-0407">Ion channel</keyword>
<evidence type="ECO:0000256" key="5">
    <source>
        <dbReference type="ARBA" id="ARBA00022989"/>
    </source>
</evidence>
<comment type="caution">
    <text evidence="10">The sequence shown here is derived from an EMBL/GenBank/DDBJ whole genome shotgun (WGS) entry which is preliminary data.</text>
</comment>
<dbReference type="Gene3D" id="1.10.1200.120">
    <property type="entry name" value="Large-conductance mechanosensitive channel, MscL, domain 1"/>
    <property type="match status" value="1"/>
</dbReference>